<keyword evidence="2" id="KW-0689">Ribosomal protein</keyword>
<keyword evidence="3" id="KW-0687">Ribonucleoprotein</keyword>
<dbReference type="InterPro" id="IPR001971">
    <property type="entry name" value="Ribosomal_uS11"/>
</dbReference>
<dbReference type="HAMAP" id="MF_01310">
    <property type="entry name" value="Ribosomal_uS11"/>
    <property type="match status" value="1"/>
</dbReference>
<dbReference type="GO" id="GO:1990904">
    <property type="term" value="C:ribonucleoprotein complex"/>
    <property type="evidence" value="ECO:0007669"/>
    <property type="project" value="UniProtKB-KW"/>
</dbReference>
<evidence type="ECO:0000256" key="2">
    <source>
        <dbReference type="ARBA" id="ARBA00022980"/>
    </source>
</evidence>
<evidence type="ECO:0000256" key="3">
    <source>
        <dbReference type="ARBA" id="ARBA00023274"/>
    </source>
</evidence>
<dbReference type="GO" id="GO:0003735">
    <property type="term" value="F:structural constituent of ribosome"/>
    <property type="evidence" value="ECO:0007669"/>
    <property type="project" value="InterPro"/>
</dbReference>
<dbReference type="GO" id="GO:0005840">
    <property type="term" value="C:ribosome"/>
    <property type="evidence" value="ECO:0007669"/>
    <property type="project" value="UniProtKB-KW"/>
</dbReference>
<dbReference type="SUPFAM" id="SSF53137">
    <property type="entry name" value="Translational machinery components"/>
    <property type="match status" value="1"/>
</dbReference>
<comment type="similarity">
    <text evidence="1">Belongs to the universal ribosomal protein uS11 family.</text>
</comment>
<organism evidence="4">
    <name type="scientific">Cuerna arida</name>
    <dbReference type="NCBI Taxonomy" id="1464854"/>
    <lineage>
        <taxon>Eukaryota</taxon>
        <taxon>Metazoa</taxon>
        <taxon>Ecdysozoa</taxon>
        <taxon>Arthropoda</taxon>
        <taxon>Hexapoda</taxon>
        <taxon>Insecta</taxon>
        <taxon>Pterygota</taxon>
        <taxon>Neoptera</taxon>
        <taxon>Paraneoptera</taxon>
        <taxon>Hemiptera</taxon>
        <taxon>Auchenorrhyncha</taxon>
        <taxon>Membracoidea</taxon>
        <taxon>Cicadellidae</taxon>
        <taxon>Cicadellinae</taxon>
        <taxon>Proconiini</taxon>
        <taxon>Cuerna</taxon>
    </lineage>
</organism>
<evidence type="ECO:0000313" key="4">
    <source>
        <dbReference type="EMBL" id="JAS56373.1"/>
    </source>
</evidence>
<evidence type="ECO:0008006" key="5">
    <source>
        <dbReference type="Google" id="ProtNLM"/>
    </source>
</evidence>
<dbReference type="Pfam" id="PF00411">
    <property type="entry name" value="Ribosomal_S11"/>
    <property type="match status" value="1"/>
</dbReference>
<accession>A0A1B6G247</accession>
<dbReference type="PANTHER" id="PTHR11759">
    <property type="entry name" value="40S RIBOSOMAL PROTEIN S14/30S RIBOSOMAL PROTEIN S11"/>
    <property type="match status" value="1"/>
</dbReference>
<dbReference type="EMBL" id="GECZ01013396">
    <property type="protein sequence ID" value="JAS56373.1"/>
    <property type="molecule type" value="Transcribed_RNA"/>
</dbReference>
<dbReference type="Gene3D" id="3.30.420.80">
    <property type="entry name" value="Ribosomal protein S11"/>
    <property type="match status" value="1"/>
</dbReference>
<evidence type="ECO:0000256" key="1">
    <source>
        <dbReference type="ARBA" id="ARBA00006194"/>
    </source>
</evidence>
<sequence>MLRSLSGFKSVFSVSKFVEAKFAITDTFHGCSYLTFRGFQGSYILSIVRQFHSSLPRKKDDKRSLISSAPVKDDGTSGERAINIDALIQSRRDMFPTEETPDTLFRGIPFKEVPIVNIRVSRNNTIFSLSDGKTGEVKVYRSCGIEGFKNTRKGTNIAAQATAISFTSMILNRGFKTVRVRVQGLGPGRMSSIKGLQMGGLDIISVTDSTRVSENPPRPRKRRRL</sequence>
<name>A0A1B6G247_9HEMI</name>
<dbReference type="AlphaFoldDB" id="A0A1B6G247"/>
<protein>
    <recommendedName>
        <fullName evidence="5">28S ribosomal protein S11, mitochondrial</fullName>
    </recommendedName>
</protein>
<gene>
    <name evidence="4" type="ORF">g.1483</name>
</gene>
<dbReference type="InterPro" id="IPR036967">
    <property type="entry name" value="Ribosomal_uS11_sf"/>
</dbReference>
<proteinExistence type="inferred from homology"/>
<reference evidence="4" key="1">
    <citation type="submission" date="2015-11" db="EMBL/GenBank/DDBJ databases">
        <title>De novo transcriptome assembly of four potential Pierce s Disease insect vectors from Arizona vineyards.</title>
        <authorList>
            <person name="Tassone E.E."/>
        </authorList>
    </citation>
    <scope>NUCLEOTIDE SEQUENCE</scope>
</reference>
<dbReference type="GO" id="GO:0006412">
    <property type="term" value="P:translation"/>
    <property type="evidence" value="ECO:0007669"/>
    <property type="project" value="InterPro"/>
</dbReference>